<accession>A0A8H6L9Q8</accession>
<evidence type="ECO:0000313" key="4">
    <source>
        <dbReference type="Proteomes" id="UP000578531"/>
    </source>
</evidence>
<feature type="compositionally biased region" description="Basic and acidic residues" evidence="1">
    <location>
        <begin position="174"/>
        <end position="185"/>
    </location>
</feature>
<dbReference type="AlphaFoldDB" id="A0A8H6L9Q8"/>
<dbReference type="OrthoDB" id="5352399at2759"/>
<comment type="caution">
    <text evidence="3">The sequence shown here is derived from an EMBL/GenBank/DDBJ whole genome shotgun (WGS) entry which is preliminary data.</text>
</comment>
<feature type="compositionally biased region" description="Basic and acidic residues" evidence="1">
    <location>
        <begin position="148"/>
        <end position="160"/>
    </location>
</feature>
<protein>
    <submittedName>
        <fullName evidence="3">Uncharacterized protein</fullName>
    </submittedName>
</protein>
<dbReference type="EMBL" id="JACCJC010000003">
    <property type="protein sequence ID" value="KAF6240715.1"/>
    <property type="molecule type" value="Genomic_DNA"/>
</dbReference>
<feature type="region of interest" description="Disordered" evidence="1">
    <location>
        <begin position="28"/>
        <end position="185"/>
    </location>
</feature>
<proteinExistence type="predicted"/>
<gene>
    <name evidence="3" type="ORF">HO173_001387</name>
</gene>
<dbReference type="GeneID" id="59283061"/>
<reference evidence="3 4" key="1">
    <citation type="journal article" date="2020" name="Genomics">
        <title>Complete, high-quality genomes from long-read metagenomic sequencing of two wolf lichen thalli reveals enigmatic genome architecture.</title>
        <authorList>
            <person name="McKenzie S.K."/>
            <person name="Walston R.F."/>
            <person name="Allen J.L."/>
        </authorList>
    </citation>
    <scope>NUCLEOTIDE SEQUENCE [LARGE SCALE GENOMIC DNA]</scope>
    <source>
        <strain evidence="3">WasteWater2</strain>
    </source>
</reference>
<dbReference type="RefSeq" id="XP_037169974.1">
    <property type="nucleotide sequence ID" value="XM_037303327.1"/>
</dbReference>
<keyword evidence="2" id="KW-0732">Signal</keyword>
<evidence type="ECO:0000256" key="2">
    <source>
        <dbReference type="SAM" id="SignalP"/>
    </source>
</evidence>
<evidence type="ECO:0000256" key="1">
    <source>
        <dbReference type="SAM" id="MobiDB-lite"/>
    </source>
</evidence>
<name>A0A8H6L9Q8_9LECA</name>
<sequence length="315" mass="34156">MKSSAALSLLFLLPSIRAAAVPQLIGSELGSTSSSLKRDTSGSLVPRSPQPGSSEPEIQGSKRETLPEAAASLTDDPSLGVSLNLKRDLSARSPQGPASNPGEFIDVGLSRVNPANHHSPADSSSSSSPADNGSEGSDPRLIDGASKISHDESRERHHMMEEDEKMEHHRHHNGTRDHNWNGTHHEDRKDGILAEFNAHGEHIFVYNGTHYPNGTNYSPANETMDGGKMLEKVVVDGDEVVVYRQPWNSTHYLHHHNHTEGPMPTATGVWLPSGTGWIPSGTGRPRHHRKVPSAAYAGFRGPMAKRDGRVSKDDE</sequence>
<feature type="compositionally biased region" description="Low complexity" evidence="1">
    <location>
        <begin position="116"/>
        <end position="136"/>
    </location>
</feature>
<keyword evidence="4" id="KW-1185">Reference proteome</keyword>
<organism evidence="3 4">
    <name type="scientific">Letharia columbiana</name>
    <dbReference type="NCBI Taxonomy" id="112416"/>
    <lineage>
        <taxon>Eukaryota</taxon>
        <taxon>Fungi</taxon>
        <taxon>Dikarya</taxon>
        <taxon>Ascomycota</taxon>
        <taxon>Pezizomycotina</taxon>
        <taxon>Lecanoromycetes</taxon>
        <taxon>OSLEUM clade</taxon>
        <taxon>Lecanoromycetidae</taxon>
        <taxon>Lecanorales</taxon>
        <taxon>Lecanorineae</taxon>
        <taxon>Parmeliaceae</taxon>
        <taxon>Letharia</taxon>
    </lineage>
</organism>
<feature type="signal peptide" evidence="2">
    <location>
        <begin position="1"/>
        <end position="18"/>
    </location>
</feature>
<feature type="chain" id="PRO_5034293077" evidence="2">
    <location>
        <begin position="19"/>
        <end position="315"/>
    </location>
</feature>
<dbReference type="Proteomes" id="UP000578531">
    <property type="component" value="Unassembled WGS sequence"/>
</dbReference>
<evidence type="ECO:0000313" key="3">
    <source>
        <dbReference type="EMBL" id="KAF6240715.1"/>
    </source>
</evidence>